<dbReference type="Pfam" id="PF09425">
    <property type="entry name" value="Jas_motif"/>
    <property type="match status" value="1"/>
</dbReference>
<dbReference type="PANTHER" id="PTHR33077">
    <property type="entry name" value="PROTEIN TIFY 4A-RELATED-RELATED"/>
    <property type="match status" value="1"/>
</dbReference>
<dbReference type="InterPro" id="IPR010399">
    <property type="entry name" value="Tify_dom"/>
</dbReference>
<comment type="domain">
    <text evidence="2">The jas domain is required for interaction with COI1.</text>
</comment>
<dbReference type="InterPro" id="IPR018467">
    <property type="entry name" value="CCT_CS"/>
</dbReference>
<evidence type="ECO:0000313" key="4">
    <source>
        <dbReference type="Proteomes" id="UP000235220"/>
    </source>
</evidence>
<dbReference type="GO" id="GO:0005634">
    <property type="term" value="C:nucleus"/>
    <property type="evidence" value="ECO:0000318"/>
    <property type="project" value="GO_Central"/>
</dbReference>
<dbReference type="STRING" id="51240.A0A2I4FTQ7"/>
<reference evidence="5" key="1">
    <citation type="submission" date="2025-08" db="UniProtKB">
        <authorList>
            <consortium name="RefSeq"/>
        </authorList>
    </citation>
    <scope>IDENTIFICATION</scope>
    <source>
        <tissue evidence="5">Leaves</tissue>
    </source>
</reference>
<evidence type="ECO:0000256" key="3">
    <source>
        <dbReference type="SAM" id="MobiDB-lite"/>
    </source>
</evidence>
<gene>
    <name evidence="5" type="primary">LOC109001963</name>
</gene>
<dbReference type="KEGG" id="jre:109001963"/>
<dbReference type="RefSeq" id="XP_018835038.1">
    <property type="nucleotide sequence ID" value="XM_018979493.2"/>
</dbReference>
<sequence length="265" mass="29210">MSKPGFQSSTPEKSNFAQTCNLLSQYLKERGNLGDLSLGITRKPEPKENPEIYLPVATTKDLLTKMEINSTEALRQNAVAPSNAQPMEFLPQLDCFRPLNSVDVAANNFRKLALKEPVTIAQMTIFYAGQILVLNDFPADKAREIVALASKGSSNTSSGFVSASGMDKVNSGRSMAPESTVLVATSEKNTTQERLQQQPHEIASDLPIARRASLHRFFAKRKDRVAAKAPYQVNPLPRAPPKPEESNPWIELMEGESSKQLELKL</sequence>
<comment type="similarity">
    <text evidence="1 2">Belongs to the TIFY/JAZ family.</text>
</comment>
<comment type="subcellular location">
    <subcellularLocation>
        <location evidence="2">Nucleus</location>
    </subcellularLocation>
</comment>
<dbReference type="GO" id="GO:0031347">
    <property type="term" value="P:regulation of defense response"/>
    <property type="evidence" value="ECO:0000318"/>
    <property type="project" value="GO_Central"/>
</dbReference>
<dbReference type="OrthoDB" id="1937734at2759"/>
<dbReference type="InterPro" id="IPR040390">
    <property type="entry name" value="TIFY/JAZ"/>
</dbReference>
<keyword evidence="4" id="KW-1185">Reference proteome</keyword>
<proteinExistence type="inferred from homology"/>
<dbReference type="PROSITE" id="PS51320">
    <property type="entry name" value="TIFY"/>
    <property type="match status" value="1"/>
</dbReference>
<evidence type="ECO:0000313" key="5">
    <source>
        <dbReference type="RefSeq" id="XP_018835038.1"/>
    </source>
</evidence>
<dbReference type="SMART" id="SM00979">
    <property type="entry name" value="TIFY"/>
    <property type="match status" value="1"/>
</dbReference>
<dbReference type="AlphaFoldDB" id="A0A2I4FTQ7"/>
<accession>A0A2I4FTQ7</accession>
<organism evidence="4 5">
    <name type="scientific">Juglans regia</name>
    <name type="common">English walnut</name>
    <dbReference type="NCBI Taxonomy" id="51240"/>
    <lineage>
        <taxon>Eukaryota</taxon>
        <taxon>Viridiplantae</taxon>
        <taxon>Streptophyta</taxon>
        <taxon>Embryophyta</taxon>
        <taxon>Tracheophyta</taxon>
        <taxon>Spermatophyta</taxon>
        <taxon>Magnoliopsida</taxon>
        <taxon>eudicotyledons</taxon>
        <taxon>Gunneridae</taxon>
        <taxon>Pentapetalae</taxon>
        <taxon>rosids</taxon>
        <taxon>fabids</taxon>
        <taxon>Fagales</taxon>
        <taxon>Juglandaceae</taxon>
        <taxon>Juglans</taxon>
    </lineage>
</organism>
<name>A0A2I4FTQ7_JUGRE</name>
<evidence type="ECO:0000256" key="1">
    <source>
        <dbReference type="ARBA" id="ARBA00008614"/>
    </source>
</evidence>
<dbReference type="Gramene" id="Jr07_27330_p1">
    <property type="protein sequence ID" value="cds.Jr07_27330_p1"/>
    <property type="gene ID" value="Jr07_27330"/>
</dbReference>
<dbReference type="PANTHER" id="PTHR33077:SF52">
    <property type="entry name" value="PROTEIN TIFY 11D"/>
    <property type="match status" value="1"/>
</dbReference>
<dbReference type="GeneID" id="109001963"/>
<protein>
    <recommendedName>
        <fullName evidence="2">Protein TIFY</fullName>
    </recommendedName>
    <alternativeName>
        <fullName evidence="2">Jasmonate ZIM domain-containing protein</fullName>
    </alternativeName>
</protein>
<feature type="compositionally biased region" description="Basic and acidic residues" evidence="3">
    <location>
        <begin position="256"/>
        <end position="265"/>
    </location>
</feature>
<dbReference type="Pfam" id="PF06200">
    <property type="entry name" value="tify"/>
    <property type="match status" value="1"/>
</dbReference>
<evidence type="ECO:0000256" key="2">
    <source>
        <dbReference type="RuleBase" id="RU369065"/>
    </source>
</evidence>
<dbReference type="Proteomes" id="UP000235220">
    <property type="component" value="Chromosome 7"/>
</dbReference>
<keyword evidence="2" id="KW-1184">Jasmonic acid signaling pathway</keyword>
<keyword evidence="2" id="KW-0539">Nucleus</keyword>
<comment type="function">
    <text evidence="2">Repressor of jasmonate responses.</text>
</comment>
<dbReference type="GO" id="GO:0009611">
    <property type="term" value="P:response to wounding"/>
    <property type="evidence" value="ECO:0000318"/>
    <property type="project" value="GO_Central"/>
</dbReference>
<dbReference type="GO" id="GO:2000022">
    <property type="term" value="P:regulation of jasmonic acid mediated signaling pathway"/>
    <property type="evidence" value="ECO:0000318"/>
    <property type="project" value="GO_Central"/>
</dbReference>
<feature type="region of interest" description="Disordered" evidence="3">
    <location>
        <begin position="229"/>
        <end position="265"/>
    </location>
</feature>